<dbReference type="EMBL" id="FODV01000016">
    <property type="protein sequence ID" value="SEP14120.1"/>
    <property type="molecule type" value="Genomic_DNA"/>
</dbReference>
<protein>
    <submittedName>
        <fullName evidence="2">Uncharacterized protein</fullName>
    </submittedName>
</protein>
<evidence type="ECO:0000256" key="1">
    <source>
        <dbReference type="SAM" id="Phobius"/>
    </source>
</evidence>
<keyword evidence="3" id="KW-1185">Reference proteome</keyword>
<gene>
    <name evidence="2" type="ORF">SAMN04487948_11649</name>
</gene>
<proteinExistence type="predicted"/>
<dbReference type="AlphaFoldDB" id="A0A1H8VFL8"/>
<keyword evidence="1" id="KW-0472">Membrane</keyword>
<evidence type="ECO:0000313" key="2">
    <source>
        <dbReference type="EMBL" id="SEP14120.1"/>
    </source>
</evidence>
<reference evidence="3" key="1">
    <citation type="submission" date="2016-10" db="EMBL/GenBank/DDBJ databases">
        <authorList>
            <person name="Varghese N."/>
            <person name="Submissions S."/>
        </authorList>
    </citation>
    <scope>NUCLEOTIDE SEQUENCE [LARGE SCALE GENOMIC DNA]</scope>
    <source>
        <strain evidence="3">CGMCC 1.10121</strain>
    </source>
</reference>
<organism evidence="2 3">
    <name type="scientific">Halogranum amylolyticum</name>
    <dbReference type="NCBI Taxonomy" id="660520"/>
    <lineage>
        <taxon>Archaea</taxon>
        <taxon>Methanobacteriati</taxon>
        <taxon>Methanobacteriota</taxon>
        <taxon>Stenosarchaea group</taxon>
        <taxon>Halobacteria</taxon>
        <taxon>Halobacteriales</taxon>
        <taxon>Haloferacaceae</taxon>
    </lineage>
</organism>
<dbReference type="Proteomes" id="UP000199126">
    <property type="component" value="Unassembled WGS sequence"/>
</dbReference>
<feature type="transmembrane region" description="Helical" evidence="1">
    <location>
        <begin position="37"/>
        <end position="56"/>
    </location>
</feature>
<sequence>MEGAVTTGLHAATAACEDLDRDSNVDIRTPETYPRELLVLGNVALAPIALLAWYLIKRGAAQAATDSVK</sequence>
<keyword evidence="1" id="KW-1133">Transmembrane helix</keyword>
<keyword evidence="1" id="KW-0812">Transmembrane</keyword>
<evidence type="ECO:0000313" key="3">
    <source>
        <dbReference type="Proteomes" id="UP000199126"/>
    </source>
</evidence>
<name>A0A1H8VFL8_9EURY</name>
<accession>A0A1H8VFL8</accession>